<proteinExistence type="predicted"/>
<sequence length="142" mass="15186">MGGKTRFLQFRSEDVSGVVDNSVQDAFRCASNFQVLQGDGKGSCDPTSDGLSPFGSSGSQEVSALLAAHATGGLGEVLGTVPAILQLQPTDPPLQHSNIVNAQGQDSTLCRILYYIERCRKPSKREQAKVCFFEISSSSWNS</sequence>
<accession>A0ABR3MEE5</accession>
<keyword evidence="2" id="KW-1185">Reference proteome</keyword>
<organism evidence="1 2">
    <name type="scientific">Cirrhinus molitorella</name>
    <name type="common">mud carp</name>
    <dbReference type="NCBI Taxonomy" id="172907"/>
    <lineage>
        <taxon>Eukaryota</taxon>
        <taxon>Metazoa</taxon>
        <taxon>Chordata</taxon>
        <taxon>Craniata</taxon>
        <taxon>Vertebrata</taxon>
        <taxon>Euteleostomi</taxon>
        <taxon>Actinopterygii</taxon>
        <taxon>Neopterygii</taxon>
        <taxon>Teleostei</taxon>
        <taxon>Ostariophysi</taxon>
        <taxon>Cypriniformes</taxon>
        <taxon>Cyprinidae</taxon>
        <taxon>Labeoninae</taxon>
        <taxon>Labeonini</taxon>
        <taxon>Cirrhinus</taxon>
    </lineage>
</organism>
<dbReference type="Proteomes" id="UP001558613">
    <property type="component" value="Unassembled WGS sequence"/>
</dbReference>
<reference evidence="1 2" key="1">
    <citation type="submission" date="2023-09" db="EMBL/GenBank/DDBJ databases">
        <authorList>
            <person name="Wang M."/>
        </authorList>
    </citation>
    <scope>NUCLEOTIDE SEQUENCE [LARGE SCALE GENOMIC DNA]</scope>
    <source>
        <strain evidence="1">GT-2023</strain>
        <tissue evidence="1">Liver</tissue>
    </source>
</reference>
<evidence type="ECO:0000313" key="2">
    <source>
        <dbReference type="Proteomes" id="UP001558613"/>
    </source>
</evidence>
<comment type="caution">
    <text evidence="1">The sequence shown here is derived from an EMBL/GenBank/DDBJ whole genome shotgun (WGS) entry which is preliminary data.</text>
</comment>
<protein>
    <submittedName>
        <fullName evidence="1">Uncharacterized protein</fullName>
    </submittedName>
</protein>
<name>A0ABR3MEE5_9TELE</name>
<gene>
    <name evidence="1" type="ORF">QQF64_006207</name>
</gene>
<evidence type="ECO:0000313" key="1">
    <source>
        <dbReference type="EMBL" id="KAL1263468.1"/>
    </source>
</evidence>
<dbReference type="EMBL" id="JAYMGO010000013">
    <property type="protein sequence ID" value="KAL1263468.1"/>
    <property type="molecule type" value="Genomic_DNA"/>
</dbReference>